<dbReference type="Proteomes" id="UP001143364">
    <property type="component" value="Unassembled WGS sequence"/>
</dbReference>
<keyword evidence="3" id="KW-1133">Transmembrane helix</keyword>
<feature type="transmembrane region" description="Helical" evidence="3">
    <location>
        <begin position="347"/>
        <end position="368"/>
    </location>
</feature>
<evidence type="ECO:0000256" key="3">
    <source>
        <dbReference type="SAM" id="Phobius"/>
    </source>
</evidence>
<dbReference type="InterPro" id="IPR048254">
    <property type="entry name" value="CDP_ALCOHOL_P_TRANSF_CS"/>
</dbReference>
<dbReference type="InterPro" id="IPR043130">
    <property type="entry name" value="CDP-OH_PTrfase_TM_dom"/>
</dbReference>
<keyword evidence="3" id="KW-0472">Membrane</keyword>
<gene>
    <name evidence="4" type="ORF">GCM10008171_22880</name>
</gene>
<evidence type="ECO:0000313" key="4">
    <source>
        <dbReference type="EMBL" id="GLK77034.1"/>
    </source>
</evidence>
<dbReference type="GO" id="GO:0008654">
    <property type="term" value="P:phospholipid biosynthetic process"/>
    <property type="evidence" value="ECO:0007669"/>
    <property type="project" value="InterPro"/>
</dbReference>
<accession>A0A9W6N3H4</accession>
<dbReference type="AlphaFoldDB" id="A0A9W6N3H4"/>
<evidence type="ECO:0000256" key="1">
    <source>
        <dbReference type="ARBA" id="ARBA00022679"/>
    </source>
</evidence>
<comment type="similarity">
    <text evidence="2">Belongs to the CDP-alcohol phosphatidyltransferase class-I family.</text>
</comment>
<dbReference type="GO" id="GO:0016780">
    <property type="term" value="F:phosphotransferase activity, for other substituted phosphate groups"/>
    <property type="evidence" value="ECO:0007669"/>
    <property type="project" value="InterPro"/>
</dbReference>
<dbReference type="InterPro" id="IPR000462">
    <property type="entry name" value="CDP-OH_P_trans"/>
</dbReference>
<reference evidence="4" key="2">
    <citation type="submission" date="2023-01" db="EMBL/GenBank/DDBJ databases">
        <authorList>
            <person name="Sun Q."/>
            <person name="Evtushenko L."/>
        </authorList>
    </citation>
    <scope>NUCLEOTIDE SEQUENCE</scope>
    <source>
        <strain evidence="4">VKM B-2555</strain>
    </source>
</reference>
<dbReference type="Pfam" id="PF01066">
    <property type="entry name" value="CDP-OH_P_transf"/>
    <property type="match status" value="1"/>
</dbReference>
<feature type="transmembrane region" description="Helical" evidence="3">
    <location>
        <begin position="266"/>
        <end position="296"/>
    </location>
</feature>
<sequence length="386" mass="41830">MDGVMTTKDGGPAAARIAVLLGRSEVRIWGMSAQERLTRQLGRAGATDVRSALDGLAPDAQVLLLKVDHAYEQRLVDALAIRPGAALLAEGAPVAAHVTGAQAEATAAALLAGDAAALPAGVEALDSEGLGGSYNFKLRKREVAYVIPLNPGTVAEVENRSFAGSYKGVTDLVTKYVWPKPAQIVTKWCAERRITPNAVTLVGLALVFVAFWAFWNGHYLSGLVAAWIMTFLDTVDGKLARVTLTSSKVGDVMDHGIDLVHPPFWWWAWIVGLPAAGLPVEHAGLMVFIIFAGYILQRVEEGIFSWAFGMHMHVWRPFDSFFRLITARRNPNLLILTPFALIGRPDLGMQIVVVWIVICFVVHLAQIVQALAARRRGPITSWLDAA</sequence>
<keyword evidence="3" id="KW-0812">Transmembrane</keyword>
<evidence type="ECO:0000256" key="2">
    <source>
        <dbReference type="RuleBase" id="RU003750"/>
    </source>
</evidence>
<organism evidence="4 5">
    <name type="scientific">Methylopila jiangsuensis</name>
    <dbReference type="NCBI Taxonomy" id="586230"/>
    <lineage>
        <taxon>Bacteria</taxon>
        <taxon>Pseudomonadati</taxon>
        <taxon>Pseudomonadota</taxon>
        <taxon>Alphaproteobacteria</taxon>
        <taxon>Hyphomicrobiales</taxon>
        <taxon>Methylopilaceae</taxon>
        <taxon>Methylopila</taxon>
    </lineage>
</organism>
<comment type="caution">
    <text evidence="4">The sequence shown here is derived from an EMBL/GenBank/DDBJ whole genome shotgun (WGS) entry which is preliminary data.</text>
</comment>
<evidence type="ECO:0008006" key="6">
    <source>
        <dbReference type="Google" id="ProtNLM"/>
    </source>
</evidence>
<proteinExistence type="inferred from homology"/>
<dbReference type="GO" id="GO:0016020">
    <property type="term" value="C:membrane"/>
    <property type="evidence" value="ECO:0007669"/>
    <property type="project" value="InterPro"/>
</dbReference>
<dbReference type="PROSITE" id="PS00379">
    <property type="entry name" value="CDP_ALCOHOL_P_TRANSF"/>
    <property type="match status" value="1"/>
</dbReference>
<keyword evidence="5" id="KW-1185">Reference proteome</keyword>
<keyword evidence="1 2" id="KW-0808">Transferase</keyword>
<dbReference type="EMBL" id="BSFK01000010">
    <property type="protein sequence ID" value="GLK77034.1"/>
    <property type="molecule type" value="Genomic_DNA"/>
</dbReference>
<evidence type="ECO:0000313" key="5">
    <source>
        <dbReference type="Proteomes" id="UP001143364"/>
    </source>
</evidence>
<dbReference type="Gene3D" id="1.20.120.1760">
    <property type="match status" value="1"/>
</dbReference>
<protein>
    <recommendedName>
        <fullName evidence="6">Phosphatidylglycerophosphate synthase</fullName>
    </recommendedName>
</protein>
<reference evidence="4" key="1">
    <citation type="journal article" date="2014" name="Int. J. Syst. Evol. Microbiol.">
        <title>Complete genome sequence of Corynebacterium casei LMG S-19264T (=DSM 44701T), isolated from a smear-ripened cheese.</title>
        <authorList>
            <consortium name="US DOE Joint Genome Institute (JGI-PGF)"/>
            <person name="Walter F."/>
            <person name="Albersmeier A."/>
            <person name="Kalinowski J."/>
            <person name="Ruckert C."/>
        </authorList>
    </citation>
    <scope>NUCLEOTIDE SEQUENCE</scope>
    <source>
        <strain evidence="4">VKM B-2555</strain>
    </source>
</reference>
<name>A0A9W6N3H4_9HYPH</name>
<feature type="transmembrane region" description="Helical" evidence="3">
    <location>
        <begin position="197"/>
        <end position="215"/>
    </location>
</feature>